<proteinExistence type="predicted"/>
<reference evidence="1" key="1">
    <citation type="submission" date="2021-01" db="EMBL/GenBank/DDBJ databases">
        <authorList>
            <consortium name="Aspergillus puulaauensis MK2 genome sequencing consortium"/>
            <person name="Kazuki M."/>
            <person name="Futagami T."/>
        </authorList>
    </citation>
    <scope>NUCLEOTIDE SEQUENCE</scope>
    <source>
        <strain evidence="1">MK2</strain>
    </source>
</reference>
<evidence type="ECO:0000313" key="1">
    <source>
        <dbReference type="EMBL" id="BCS28773.1"/>
    </source>
</evidence>
<dbReference type="GeneID" id="64978770"/>
<name>A0A7R7XXP5_9EURO</name>
<dbReference type="AlphaFoldDB" id="A0A7R7XXP5"/>
<protein>
    <submittedName>
        <fullName evidence="1">Uncharacterized protein</fullName>
    </submittedName>
</protein>
<reference evidence="1" key="2">
    <citation type="submission" date="2021-02" db="EMBL/GenBank/DDBJ databases">
        <title>Aspergillus puulaauensis MK2 genome sequence.</title>
        <authorList>
            <person name="Futagami T."/>
            <person name="Mori K."/>
            <person name="Kadooka C."/>
            <person name="Tanaka T."/>
        </authorList>
    </citation>
    <scope>NUCLEOTIDE SEQUENCE</scope>
    <source>
        <strain evidence="1">MK2</strain>
    </source>
</reference>
<dbReference type="Proteomes" id="UP000654913">
    <property type="component" value="Chromosome 7"/>
</dbReference>
<organism evidence="1 2">
    <name type="scientific">Aspergillus puulaauensis</name>
    <dbReference type="NCBI Taxonomy" id="1220207"/>
    <lineage>
        <taxon>Eukaryota</taxon>
        <taxon>Fungi</taxon>
        <taxon>Dikarya</taxon>
        <taxon>Ascomycota</taxon>
        <taxon>Pezizomycotina</taxon>
        <taxon>Eurotiomycetes</taxon>
        <taxon>Eurotiomycetidae</taxon>
        <taxon>Eurotiales</taxon>
        <taxon>Aspergillaceae</taxon>
        <taxon>Aspergillus</taxon>
    </lineage>
</organism>
<sequence length="128" mass="13988">MYRSKPKLSVSIAAAQSTVSRLSLSLKSPGPLLSPRSPFCPPSPAPPAKRFSNLQVPAAPSYNYVNSCSSKSILKKQAGPAGTSTSASKRIQFGSPTVHCITPIENRDEYYGTYTKLSKEERRWIVRE</sequence>
<dbReference type="EMBL" id="AP024449">
    <property type="protein sequence ID" value="BCS28773.1"/>
    <property type="molecule type" value="Genomic_DNA"/>
</dbReference>
<gene>
    <name evidence="1" type="ORF">APUU_70343S</name>
</gene>
<dbReference type="KEGG" id="apuu:APUU_70343S"/>
<accession>A0A7R7XXP5</accession>
<dbReference type="OrthoDB" id="5357531at2759"/>
<evidence type="ECO:0000313" key="2">
    <source>
        <dbReference type="Proteomes" id="UP000654913"/>
    </source>
</evidence>
<keyword evidence="2" id="KW-1185">Reference proteome</keyword>
<dbReference type="RefSeq" id="XP_041560959.1">
    <property type="nucleotide sequence ID" value="XM_041695205.1"/>
</dbReference>